<dbReference type="Pfam" id="PF00725">
    <property type="entry name" value="3HCDH"/>
    <property type="match status" value="1"/>
</dbReference>
<dbReference type="UniPathway" id="UPA00659"/>
<organism evidence="13 14">
    <name type="scientific">Pseudomonas synxantha</name>
    <dbReference type="NCBI Taxonomy" id="47883"/>
    <lineage>
        <taxon>Bacteria</taxon>
        <taxon>Pseudomonadati</taxon>
        <taxon>Pseudomonadota</taxon>
        <taxon>Gammaproteobacteria</taxon>
        <taxon>Pseudomonadales</taxon>
        <taxon>Pseudomonadaceae</taxon>
        <taxon>Pseudomonas</taxon>
    </lineage>
</organism>
<evidence type="ECO:0000256" key="2">
    <source>
        <dbReference type="ARBA" id="ARBA00007005"/>
    </source>
</evidence>
<dbReference type="Gene3D" id="3.90.226.10">
    <property type="entry name" value="2-enoyl-CoA Hydratase, Chain A, domain 1"/>
    <property type="match status" value="1"/>
</dbReference>
<evidence type="ECO:0000313" key="14">
    <source>
        <dbReference type="Proteomes" id="UP000324029"/>
    </source>
</evidence>
<evidence type="ECO:0000256" key="10">
    <source>
        <dbReference type="ARBA" id="ARBA00049556"/>
    </source>
</evidence>
<evidence type="ECO:0000259" key="12">
    <source>
        <dbReference type="Pfam" id="PF02737"/>
    </source>
</evidence>
<keyword evidence="6" id="KW-0520">NAD</keyword>
<evidence type="ECO:0000313" key="13">
    <source>
        <dbReference type="EMBL" id="TYK57891.1"/>
    </source>
</evidence>
<dbReference type="Gene3D" id="1.10.1040.50">
    <property type="match status" value="1"/>
</dbReference>
<dbReference type="SUPFAM" id="SSF52096">
    <property type="entry name" value="ClpP/crotonase"/>
    <property type="match status" value="1"/>
</dbReference>
<evidence type="ECO:0000256" key="6">
    <source>
        <dbReference type="ARBA" id="ARBA00023027"/>
    </source>
</evidence>
<evidence type="ECO:0000256" key="4">
    <source>
        <dbReference type="ARBA" id="ARBA00022963"/>
    </source>
</evidence>
<comment type="pathway">
    <text evidence="1">Lipid metabolism; fatty acid beta-oxidation.</text>
</comment>
<dbReference type="InterPro" id="IPR006108">
    <property type="entry name" value="3HC_DH_C"/>
</dbReference>
<comment type="catalytic activity">
    <reaction evidence="10">
        <text>a (3S)-3-hydroxyacyl-CoA + NAD(+) = a 3-oxoacyl-CoA + NADH + H(+)</text>
        <dbReference type="Rhea" id="RHEA:22432"/>
        <dbReference type="ChEBI" id="CHEBI:15378"/>
        <dbReference type="ChEBI" id="CHEBI:57318"/>
        <dbReference type="ChEBI" id="CHEBI:57540"/>
        <dbReference type="ChEBI" id="CHEBI:57945"/>
        <dbReference type="ChEBI" id="CHEBI:90726"/>
        <dbReference type="EC" id="1.1.1.35"/>
    </reaction>
</comment>
<dbReference type="PANTHER" id="PTHR43612:SF3">
    <property type="entry name" value="TRIFUNCTIONAL ENZYME SUBUNIT ALPHA, MITOCHONDRIAL"/>
    <property type="match status" value="1"/>
</dbReference>
<dbReference type="GO" id="GO:0006635">
    <property type="term" value="P:fatty acid beta-oxidation"/>
    <property type="evidence" value="ECO:0007669"/>
    <property type="project" value="UniProtKB-UniPathway"/>
</dbReference>
<keyword evidence="9" id="KW-0511">Multifunctional enzyme</keyword>
<proteinExistence type="inferred from homology"/>
<dbReference type="InterPro" id="IPR050136">
    <property type="entry name" value="FA_oxidation_alpha_subunit"/>
</dbReference>
<dbReference type="InterPro" id="IPR001753">
    <property type="entry name" value="Enoyl-CoA_hydra/iso"/>
</dbReference>
<keyword evidence="5" id="KW-0560">Oxidoreductase</keyword>
<feature type="domain" description="3-hydroxyacyl-CoA dehydrogenase NAD binding" evidence="12">
    <location>
        <begin position="319"/>
        <end position="496"/>
    </location>
</feature>
<gene>
    <name evidence="13" type="ORF">FXO26_11555</name>
</gene>
<dbReference type="SUPFAM" id="SSF48179">
    <property type="entry name" value="6-phosphogluconate dehydrogenase C-terminal domain-like"/>
    <property type="match status" value="2"/>
</dbReference>
<dbReference type="Pfam" id="PF00378">
    <property type="entry name" value="ECH_1"/>
    <property type="match status" value="1"/>
</dbReference>
<evidence type="ECO:0000256" key="3">
    <source>
        <dbReference type="ARBA" id="ARBA00022832"/>
    </source>
</evidence>
<keyword evidence="3" id="KW-0276">Fatty acid metabolism</keyword>
<comment type="similarity">
    <text evidence="2">In the central section; belongs to the 3-hydroxyacyl-CoA dehydrogenase family.</text>
</comment>
<keyword evidence="7" id="KW-0443">Lipid metabolism</keyword>
<protein>
    <submittedName>
        <fullName evidence="13">3-hydroxyacyl-CoA dehydrogenase</fullName>
    </submittedName>
</protein>
<dbReference type="Pfam" id="PF02737">
    <property type="entry name" value="3HCDH_N"/>
    <property type="match status" value="1"/>
</dbReference>
<dbReference type="RefSeq" id="WP_148853308.1">
    <property type="nucleotide sequence ID" value="NZ_VSRO01000005.1"/>
</dbReference>
<evidence type="ECO:0000256" key="9">
    <source>
        <dbReference type="ARBA" id="ARBA00023268"/>
    </source>
</evidence>
<evidence type="ECO:0000256" key="7">
    <source>
        <dbReference type="ARBA" id="ARBA00023098"/>
    </source>
</evidence>
<keyword evidence="8" id="KW-0456">Lyase</keyword>
<comment type="caution">
    <text evidence="13">The sequence shown here is derived from an EMBL/GenBank/DDBJ whole genome shotgun (WGS) entry which is preliminary data.</text>
</comment>
<dbReference type="InterPro" id="IPR029045">
    <property type="entry name" value="ClpP/crotonase-like_dom_sf"/>
</dbReference>
<dbReference type="GO" id="GO:0016509">
    <property type="term" value="F:long-chain (3S)-3-hydroxyacyl-CoA dehydrogenase (NAD+) activity"/>
    <property type="evidence" value="ECO:0007669"/>
    <property type="project" value="TreeGrafter"/>
</dbReference>
<dbReference type="Gene3D" id="3.40.50.720">
    <property type="entry name" value="NAD(P)-binding Rossmann-like Domain"/>
    <property type="match status" value="1"/>
</dbReference>
<dbReference type="FunFam" id="3.40.50.720:FF:000009">
    <property type="entry name" value="Fatty oxidation complex, alpha subunit"/>
    <property type="match status" value="1"/>
</dbReference>
<dbReference type="SUPFAM" id="SSF51735">
    <property type="entry name" value="NAD(P)-binding Rossmann-fold domains"/>
    <property type="match status" value="1"/>
</dbReference>
<evidence type="ECO:0000256" key="8">
    <source>
        <dbReference type="ARBA" id="ARBA00023239"/>
    </source>
</evidence>
<evidence type="ECO:0000256" key="5">
    <source>
        <dbReference type="ARBA" id="ARBA00023002"/>
    </source>
</evidence>
<accession>A0A5D3GBP3</accession>
<dbReference type="Proteomes" id="UP000324029">
    <property type="component" value="Unassembled WGS sequence"/>
</dbReference>
<dbReference type="CDD" id="cd06558">
    <property type="entry name" value="crotonase-like"/>
    <property type="match status" value="1"/>
</dbReference>
<dbReference type="GO" id="GO:0004300">
    <property type="term" value="F:enoyl-CoA hydratase activity"/>
    <property type="evidence" value="ECO:0007669"/>
    <property type="project" value="TreeGrafter"/>
</dbReference>
<dbReference type="AlphaFoldDB" id="A0A5D3GBP3"/>
<sequence>MSTLNLSVDSDGVALIVIDLIDRPINVFTPEFVNDLSQAVEQILAREDIKGAVLTSGKQGFIAGADLKDLVNAYEQGVSPSDAATRFNRENALFRRIETGGKPFVAALNGQALGGGLELALACHHRVLANHPKALVGLPEVTVGLLAAGGGTQRLPRLIGVEKALPLLLEGTLLKPEQALEAGIVDELVLPFELLEKSRQWVLEHPHPQQPWDIKGFTIAGGSGPLAEHAGRSFTANMAQIRKRTQDNYPAPLAILSAVYEGTQLPFDLALQVEAKYFAQLLANPVARNLMRTLFINKGRADKLARRPQGIVPLHISRLAVLGAGMMGVGIARVAAAAGIQVVLLDNNLQAAERGKEQIAQALEKDRARRGGSQDAVDAQLARILATEDYSQLSHCELVIEAVFEERTVKAQVIQRAEEHLPASAIFASNTSTLPISGLAELSQRPAQFIGIHFFSPVERMPLVEVILGKETSKATLAHALDFVALLRKTPIVVNDSPGFYTSRIFCSYIDEGMAMLAEGIAPALIENAARMAGLATGPLAVTDEVSLDLQKKVVDQAIADGLSPERQRQHAQPVISRFNTLGRLGRKTGGGFYEFPVGGRKHLWSGLTELYPTRTEQPEVQEVIDRLLYIQALESARCVEEGVITDAMDADLGAILGLGFPGWTGGPLSFIDTQGLAPFVERCKQLASHHPRFQPSAWLIQRAALGKNFY</sequence>
<dbReference type="InterPro" id="IPR008927">
    <property type="entry name" value="6-PGluconate_DH-like_C_sf"/>
</dbReference>
<evidence type="ECO:0000259" key="11">
    <source>
        <dbReference type="Pfam" id="PF00725"/>
    </source>
</evidence>
<feature type="domain" description="3-hydroxyacyl-CoA dehydrogenase C-terminal" evidence="11">
    <location>
        <begin position="499"/>
        <end position="595"/>
    </location>
</feature>
<dbReference type="EMBL" id="VSRO01000005">
    <property type="protein sequence ID" value="TYK57891.1"/>
    <property type="molecule type" value="Genomic_DNA"/>
</dbReference>
<keyword evidence="4" id="KW-0442">Lipid degradation</keyword>
<dbReference type="InterPro" id="IPR006176">
    <property type="entry name" value="3-OHacyl-CoA_DH_NAD-bd"/>
</dbReference>
<evidence type="ECO:0000256" key="1">
    <source>
        <dbReference type="ARBA" id="ARBA00005005"/>
    </source>
</evidence>
<dbReference type="GO" id="GO:0070403">
    <property type="term" value="F:NAD+ binding"/>
    <property type="evidence" value="ECO:0007669"/>
    <property type="project" value="InterPro"/>
</dbReference>
<reference evidence="13 14" key="1">
    <citation type="submission" date="2019-08" db="EMBL/GenBank/DDBJ databases">
        <title>Subclass B2 metallo-beta lactamase from Pseudomonas synxantha.</title>
        <authorList>
            <person name="Poirel L."/>
            <person name="Palmieri M."/>
            <person name="Masseron A."/>
            <person name="Perreten V."/>
            <person name="Nordman P."/>
        </authorList>
    </citation>
    <scope>NUCLEOTIDE SEQUENCE [LARGE SCALE GENOMIC DNA]</scope>
    <source>
        <strain evidence="13 14">MCP106</strain>
    </source>
</reference>
<dbReference type="InterPro" id="IPR036291">
    <property type="entry name" value="NAD(P)-bd_dom_sf"/>
</dbReference>
<reference evidence="13 14" key="2">
    <citation type="submission" date="2019-08" db="EMBL/GenBank/DDBJ databases">
        <authorList>
            <person name="Brilhante M."/>
            <person name="Perreten V."/>
        </authorList>
    </citation>
    <scope>NUCLEOTIDE SEQUENCE [LARGE SCALE GENOMIC DNA]</scope>
    <source>
        <strain evidence="13 14">MCP106</strain>
    </source>
</reference>
<name>A0A5D3GBP3_9PSED</name>
<dbReference type="PANTHER" id="PTHR43612">
    <property type="entry name" value="TRIFUNCTIONAL ENZYME SUBUNIT ALPHA"/>
    <property type="match status" value="1"/>
</dbReference>